<evidence type="ECO:0000313" key="6">
    <source>
        <dbReference type="EMBL" id="RZT80293.1"/>
    </source>
</evidence>
<keyword evidence="3" id="KW-0804">Transcription</keyword>
<dbReference type="AlphaFoldDB" id="A0A4Q7UL09"/>
<dbReference type="RefSeq" id="WP_130403278.1">
    <property type="nucleotide sequence ID" value="NZ_SHKK01000001.1"/>
</dbReference>
<keyword evidence="2 4" id="KW-0238">DNA-binding</keyword>
<keyword evidence="7" id="KW-1185">Reference proteome</keyword>
<reference evidence="6 7" key="1">
    <citation type="submission" date="2019-02" db="EMBL/GenBank/DDBJ databases">
        <title>Sequencing the genomes of 1000 actinobacteria strains.</title>
        <authorList>
            <person name="Klenk H.-P."/>
        </authorList>
    </citation>
    <scope>NUCLEOTIDE SEQUENCE [LARGE SCALE GENOMIC DNA]</scope>
    <source>
        <strain evidence="6 7">DSM 45888</strain>
    </source>
</reference>
<dbReference type="SUPFAM" id="SSF46689">
    <property type="entry name" value="Homeodomain-like"/>
    <property type="match status" value="1"/>
</dbReference>
<dbReference type="OrthoDB" id="3617113at2"/>
<comment type="caution">
    <text evidence="6">The sequence shown here is derived from an EMBL/GenBank/DDBJ whole genome shotgun (WGS) entry which is preliminary data.</text>
</comment>
<evidence type="ECO:0000256" key="2">
    <source>
        <dbReference type="ARBA" id="ARBA00023125"/>
    </source>
</evidence>
<evidence type="ECO:0000313" key="7">
    <source>
        <dbReference type="Proteomes" id="UP000293781"/>
    </source>
</evidence>
<dbReference type="Pfam" id="PF00440">
    <property type="entry name" value="TetR_N"/>
    <property type="match status" value="1"/>
</dbReference>
<feature type="DNA-binding region" description="H-T-H motif" evidence="4">
    <location>
        <begin position="28"/>
        <end position="47"/>
    </location>
</feature>
<dbReference type="InterPro" id="IPR001647">
    <property type="entry name" value="HTH_TetR"/>
</dbReference>
<keyword evidence="1" id="KW-0805">Transcription regulation</keyword>
<dbReference type="Proteomes" id="UP000293781">
    <property type="component" value="Unassembled WGS sequence"/>
</dbReference>
<dbReference type="EMBL" id="SHKK01000001">
    <property type="protein sequence ID" value="RZT80293.1"/>
    <property type="molecule type" value="Genomic_DNA"/>
</dbReference>
<evidence type="ECO:0000256" key="3">
    <source>
        <dbReference type="ARBA" id="ARBA00023163"/>
    </source>
</evidence>
<gene>
    <name evidence="6" type="ORF">EV382_3540</name>
</gene>
<dbReference type="InterPro" id="IPR049445">
    <property type="entry name" value="TetR_SbtR-like_C"/>
</dbReference>
<protein>
    <submittedName>
        <fullName evidence="6">TetR family transcriptional regulator</fullName>
    </submittedName>
</protein>
<evidence type="ECO:0000256" key="4">
    <source>
        <dbReference type="PROSITE-ProRule" id="PRU00335"/>
    </source>
</evidence>
<dbReference type="Gene3D" id="1.10.357.10">
    <property type="entry name" value="Tetracycline Repressor, domain 2"/>
    <property type="match status" value="1"/>
</dbReference>
<name>A0A4Q7UL09_9ACTN</name>
<dbReference type="GO" id="GO:0003700">
    <property type="term" value="F:DNA-binding transcription factor activity"/>
    <property type="evidence" value="ECO:0007669"/>
    <property type="project" value="TreeGrafter"/>
</dbReference>
<dbReference type="InterPro" id="IPR050109">
    <property type="entry name" value="HTH-type_TetR-like_transc_reg"/>
</dbReference>
<sequence length="178" mass="18738">MRADAQRNYDLIVTAASEAIARDGAYASLEEIARSAGVGSATLHRRFPTRWSLLQAVFRGCIRNLAGRAGDLLAERDALDALTTWLHEVTAYATTTRGLAESLLNEPAEESEACGAILVAAGEPLLRRAIDEGSVRPDITMADLIILANGISLAAQPIGEAKAAQLLTLALQGIGSAD</sequence>
<dbReference type="PANTHER" id="PTHR30055:SF234">
    <property type="entry name" value="HTH-TYPE TRANSCRIPTIONAL REGULATOR BETI"/>
    <property type="match status" value="1"/>
</dbReference>
<evidence type="ECO:0000259" key="5">
    <source>
        <dbReference type="PROSITE" id="PS50977"/>
    </source>
</evidence>
<feature type="domain" description="HTH tetR-type" evidence="5">
    <location>
        <begin position="6"/>
        <end position="65"/>
    </location>
</feature>
<dbReference type="Pfam" id="PF21597">
    <property type="entry name" value="TetR_C_43"/>
    <property type="match status" value="1"/>
</dbReference>
<dbReference type="PANTHER" id="PTHR30055">
    <property type="entry name" value="HTH-TYPE TRANSCRIPTIONAL REGULATOR RUTR"/>
    <property type="match status" value="1"/>
</dbReference>
<proteinExistence type="predicted"/>
<dbReference type="InterPro" id="IPR036271">
    <property type="entry name" value="Tet_transcr_reg_TetR-rel_C_sf"/>
</dbReference>
<organism evidence="6 7">
    <name type="scientific">Micromonospora violae</name>
    <dbReference type="NCBI Taxonomy" id="1278207"/>
    <lineage>
        <taxon>Bacteria</taxon>
        <taxon>Bacillati</taxon>
        <taxon>Actinomycetota</taxon>
        <taxon>Actinomycetes</taxon>
        <taxon>Micromonosporales</taxon>
        <taxon>Micromonosporaceae</taxon>
        <taxon>Micromonospora</taxon>
    </lineage>
</organism>
<dbReference type="PROSITE" id="PS50977">
    <property type="entry name" value="HTH_TETR_2"/>
    <property type="match status" value="1"/>
</dbReference>
<dbReference type="SUPFAM" id="SSF48498">
    <property type="entry name" value="Tetracyclin repressor-like, C-terminal domain"/>
    <property type="match status" value="1"/>
</dbReference>
<accession>A0A4Q7UL09</accession>
<dbReference type="InterPro" id="IPR009057">
    <property type="entry name" value="Homeodomain-like_sf"/>
</dbReference>
<evidence type="ECO:0000256" key="1">
    <source>
        <dbReference type="ARBA" id="ARBA00023015"/>
    </source>
</evidence>
<dbReference type="GO" id="GO:0000976">
    <property type="term" value="F:transcription cis-regulatory region binding"/>
    <property type="evidence" value="ECO:0007669"/>
    <property type="project" value="TreeGrafter"/>
</dbReference>